<evidence type="ECO:0000313" key="1">
    <source>
        <dbReference type="EMBL" id="APZ90590.1"/>
    </source>
</evidence>
<organism evidence="1 2">
    <name type="scientific">Fuerstiella marisgermanici</name>
    <dbReference type="NCBI Taxonomy" id="1891926"/>
    <lineage>
        <taxon>Bacteria</taxon>
        <taxon>Pseudomonadati</taxon>
        <taxon>Planctomycetota</taxon>
        <taxon>Planctomycetia</taxon>
        <taxon>Planctomycetales</taxon>
        <taxon>Planctomycetaceae</taxon>
        <taxon>Fuerstiella</taxon>
    </lineage>
</organism>
<dbReference type="Proteomes" id="UP000187735">
    <property type="component" value="Chromosome"/>
</dbReference>
<accession>A0A1P8W968</accession>
<protein>
    <submittedName>
        <fullName evidence="1">Uncharacterized protein</fullName>
    </submittedName>
</protein>
<dbReference type="AlphaFoldDB" id="A0A1P8W968"/>
<dbReference type="EMBL" id="CP017641">
    <property type="protein sequence ID" value="APZ90590.1"/>
    <property type="molecule type" value="Genomic_DNA"/>
</dbReference>
<dbReference type="KEGG" id="fmr:Fuma_00170"/>
<gene>
    <name evidence="1" type="ORF">Fuma_00170</name>
</gene>
<reference evidence="1 2" key="1">
    <citation type="journal article" date="2016" name="Front. Microbiol.">
        <title>Fuerstia marisgermanicae gen. nov., sp. nov., an Unusual Member of the Phylum Planctomycetes from the German Wadden Sea.</title>
        <authorList>
            <person name="Kohn T."/>
            <person name="Heuer A."/>
            <person name="Jogler M."/>
            <person name="Vollmers J."/>
            <person name="Boedeker C."/>
            <person name="Bunk B."/>
            <person name="Rast P."/>
            <person name="Borchert D."/>
            <person name="Glockner I."/>
            <person name="Freese H.M."/>
            <person name="Klenk H.P."/>
            <person name="Overmann J."/>
            <person name="Kaster A.K."/>
            <person name="Rohde M."/>
            <person name="Wiegand S."/>
            <person name="Jogler C."/>
        </authorList>
    </citation>
    <scope>NUCLEOTIDE SEQUENCE [LARGE SCALE GENOMIC DNA]</scope>
    <source>
        <strain evidence="1 2">NH11</strain>
    </source>
</reference>
<evidence type="ECO:0000313" key="2">
    <source>
        <dbReference type="Proteomes" id="UP000187735"/>
    </source>
</evidence>
<sequence>MGTDCSVSGLGNHENNETHEKARPEFCDSFVNFVPFVVVLDVLRFDSAGGKSGELEKVADNSVEQ</sequence>
<keyword evidence="2" id="KW-1185">Reference proteome</keyword>
<proteinExistence type="predicted"/>
<name>A0A1P8W968_9PLAN</name>